<keyword evidence="3" id="KW-1185">Reference proteome</keyword>
<dbReference type="EMBL" id="JACASF010000008">
    <property type="protein sequence ID" value="KAF6463214.1"/>
    <property type="molecule type" value="Genomic_DNA"/>
</dbReference>
<reference evidence="2 3" key="1">
    <citation type="journal article" date="2020" name="Nature">
        <title>Six reference-quality genomes reveal evolution of bat adaptations.</title>
        <authorList>
            <person name="Jebb D."/>
            <person name="Huang Z."/>
            <person name="Pippel M."/>
            <person name="Hughes G.M."/>
            <person name="Lavrichenko K."/>
            <person name="Devanna P."/>
            <person name="Winkler S."/>
            <person name="Jermiin L.S."/>
            <person name="Skirmuntt E.C."/>
            <person name="Katzourakis A."/>
            <person name="Burkitt-Gray L."/>
            <person name="Ray D.A."/>
            <person name="Sullivan K.A.M."/>
            <person name="Roscito J.G."/>
            <person name="Kirilenko B.M."/>
            <person name="Davalos L.M."/>
            <person name="Corthals A.P."/>
            <person name="Power M.L."/>
            <person name="Jones G."/>
            <person name="Ransome R.D."/>
            <person name="Dechmann D.K.N."/>
            <person name="Locatelli A.G."/>
            <person name="Puechmaille S.J."/>
            <person name="Fedrigo O."/>
            <person name="Jarvis E.D."/>
            <person name="Hiller M."/>
            <person name="Vernes S.C."/>
            <person name="Myers E.W."/>
            <person name="Teeling E.C."/>
        </authorList>
    </citation>
    <scope>NUCLEOTIDE SEQUENCE [LARGE SCALE GENOMIC DNA]</scope>
    <source>
        <strain evidence="2">MMolMol1</strain>
        <tissue evidence="2">Muscle</tissue>
    </source>
</reference>
<dbReference type="AlphaFoldDB" id="A0A7J8GSZ3"/>
<feature type="region of interest" description="Disordered" evidence="1">
    <location>
        <begin position="1"/>
        <end position="69"/>
    </location>
</feature>
<dbReference type="PANTHER" id="PTHR35845">
    <property type="entry name" value="SPERMATOGENESIS-ASSOCIATED SERINE-RICH PROTEIN 1"/>
    <property type="match status" value="1"/>
</dbReference>
<dbReference type="InParanoid" id="A0A7J8GSZ3"/>
<sequence>MPALTNSRLRSPRGRTEADGTRRWPWRSRKKLRKASRTAVALVGGGSDDSGRQLGPRHEGDLRMARRSPPTAAATDAAILTQGGDFTGSKGTAGIEGTKHKDILESEGCCANTTSSGQRVSPSSSAVLGPSVSELPGPCRASAHLDLAPDLDLKASSSHSGHSSETSLPEVQKNNYHEEFSLLKLQTKDGQRPEWTFYPRFSSSIHTYHVGKQCFFKGVFLGNKRSLSERTVDKCLGRKKYDIDPRNGIPKLTPGDNSYMYPEQSKGFHKVGSTLPPVNFSLVPYEKKFDTFIPLKPLPQIRNLPFWIKEKANKLKNEIREVKELDDWQPAIPLLYSALDIPRQP</sequence>
<proteinExistence type="predicted"/>
<accession>A0A7J8GSZ3</accession>
<evidence type="ECO:0000256" key="1">
    <source>
        <dbReference type="SAM" id="MobiDB-lite"/>
    </source>
</evidence>
<feature type="compositionally biased region" description="Basic residues" evidence="1">
    <location>
        <begin position="24"/>
        <end position="36"/>
    </location>
</feature>
<feature type="region of interest" description="Disordered" evidence="1">
    <location>
        <begin position="113"/>
        <end position="133"/>
    </location>
</feature>
<organism evidence="2 3">
    <name type="scientific">Molossus molossus</name>
    <name type="common">Pallas' mastiff bat</name>
    <name type="synonym">Vespertilio molossus</name>
    <dbReference type="NCBI Taxonomy" id="27622"/>
    <lineage>
        <taxon>Eukaryota</taxon>
        <taxon>Metazoa</taxon>
        <taxon>Chordata</taxon>
        <taxon>Craniata</taxon>
        <taxon>Vertebrata</taxon>
        <taxon>Euteleostomi</taxon>
        <taxon>Mammalia</taxon>
        <taxon>Eutheria</taxon>
        <taxon>Laurasiatheria</taxon>
        <taxon>Chiroptera</taxon>
        <taxon>Yangochiroptera</taxon>
        <taxon>Molossidae</taxon>
        <taxon>Molossus</taxon>
    </lineage>
</organism>
<dbReference type="FunCoup" id="A0A7J8GSZ3">
    <property type="interactions" value="110"/>
</dbReference>
<evidence type="ECO:0000313" key="2">
    <source>
        <dbReference type="EMBL" id="KAF6463214.1"/>
    </source>
</evidence>
<feature type="compositionally biased region" description="Polar residues" evidence="1">
    <location>
        <begin position="113"/>
        <end position="126"/>
    </location>
</feature>
<dbReference type="Proteomes" id="UP000550707">
    <property type="component" value="Unassembled WGS sequence"/>
</dbReference>
<name>A0A7J8GSZ3_MOLMO</name>
<protein>
    <submittedName>
        <fullName evidence="2">Spermatogenesis associated serine rich 1</fullName>
    </submittedName>
</protein>
<dbReference type="Pfam" id="PF15160">
    <property type="entry name" value="SASRP1"/>
    <property type="match status" value="1"/>
</dbReference>
<dbReference type="PANTHER" id="PTHR35845:SF1">
    <property type="entry name" value="SPERMATOGENESIS-ASSOCIATED SERINE-RICH PROTEIN 1"/>
    <property type="match status" value="1"/>
</dbReference>
<evidence type="ECO:0000313" key="3">
    <source>
        <dbReference type="Proteomes" id="UP000550707"/>
    </source>
</evidence>
<feature type="region of interest" description="Disordered" evidence="1">
    <location>
        <begin position="153"/>
        <end position="172"/>
    </location>
</feature>
<gene>
    <name evidence="2" type="ORF">HJG59_017259</name>
</gene>
<comment type="caution">
    <text evidence="2">The sequence shown here is derived from an EMBL/GenBank/DDBJ whole genome shotgun (WGS) entry which is preliminary data.</text>
</comment>
<dbReference type="InterPro" id="IPR029165">
    <property type="entry name" value="SASRP1"/>
</dbReference>